<dbReference type="EMBL" id="JACHIA010000014">
    <property type="protein sequence ID" value="MBB6072330.1"/>
    <property type="molecule type" value="Genomic_DNA"/>
</dbReference>
<dbReference type="InterPro" id="IPR056823">
    <property type="entry name" value="TEN-like_YD-shell"/>
</dbReference>
<dbReference type="InterPro" id="IPR006530">
    <property type="entry name" value="YD"/>
</dbReference>
<evidence type="ECO:0000313" key="4">
    <source>
        <dbReference type="EMBL" id="MBB6072330.1"/>
    </source>
</evidence>
<proteinExistence type="predicted"/>
<keyword evidence="5" id="KW-1185">Reference proteome</keyword>
<dbReference type="Proteomes" id="UP000582837">
    <property type="component" value="Unassembled WGS sequence"/>
</dbReference>
<sequence>MMPAAKHFDPVLGIDIHIVAPAGPMPHPFIGILFDVFDYLPIIGATVFINGLPRATAGSLGRTLPFHFPIGGAFVLPPGNEGEMFMGSSTASFDGEAASYGLLPVLTCQSIGFPAPPRLFGKKPRKGKTRSLLLPTSIVLPIPLGKPALVGGSPTISLMSLAMGLGSMMALKGLGKGLKRLAKSKVAEKVAKATSKAMHNAAEGLMGRAGVSAASRMRNRVHRAICTLTGHPVDVATGKVLTDAVDFSLPGPLPLVWERVWYSTSTYQGPLGHGWHHSLDLALWAEDEAVVVRLADGRHAAFAPPTAEAPSWNAMERMTLHRTGQGYRLVDDASGGSWHFLTGPFRLRLRRVEERDAATGESTFHLVPVAGPVEVPLARMEDRNGNRIDLHRDAAGRLTGITDSAGRRLEVENDAEGRIIRITAPHPDDAAQRVALVEYGYDGETGDLAEVRDAHGSPFRYRYAHHLLVAETDRSGLTFRFAWDGTDENARCTRTWGDGGLYARRIEYDVAARETRVTDSRGATTLYEYNELGLVIRQVDASGAERLTEYDENGRRWSETDALGNSVGFGYDEEGRPTNVVDATGAESWTQYDEAGRAHASTDPLGAVWYREFDERGNVIAVIDPAEGETRYELDDHGLPLRVTDALGRETALAWDSAGNLVHVLEPSGGGTRLDHDGWGRLVRRVDAEGGETRMTWDLLGRITEVTDAEGRTSRFRYDASGNLVQATDPLERARRYAYGAMGVLRGVVEPSGAATRYRYDAEGDLAGVRDAAGRVWAFGRDRLGRVTRERDFTGRTLGYGYDANGQLVATTDARGQITRMERDAAGRLARRVLADGAEEQFAYDPAGRVVKAQNADAAVEWAYDPLGRVLRESLNGEAVESRYDEVGNRVERTSPFGRTLSLGYDESDRLREVNDPLGRLLAFEYDRIGRETRRVLPSGVVSERRYARTGELLEQHTRRGSTTLQRRGYHYDAAGQLEAVDDARFGATRYQHDLDGRLKATLYPENRLQQYLYDEAGNVPAAPVKGSAREIAFRLPGQLRGRVVERVTQSAGWTLRYDADANLIAKERDGQRWSYTYDGANRLSRVQTPAGETVAFTYDALGRRVSKSGGGSTTRFLWDGDLLLGETSGDGEHREYVFDPGSFAPAAVLGGAGDLLLETDQIGTPRTAYSRAGAVAWEADISAWGTASATRTSGADGSCEVCLRFPGQYEDAETGLYYNRFRYYDPELRGYTQADPIGLAGGQQAHTYVADPTYYGDPYGLSKSCGVKTPRQQRIDELTRQNYERRLNEMINSQEYVFRYLTEDSLAASLRYGSVRGYTTTTFSSSTREIIRGAQLKDWAGKGGDEWIPRYGVAIPTSKLNGFQVPRPFGNSGTEGWEAFTNSYPEAGPGGWSQFLMNGVPIEDVHIFSLRP</sequence>
<name>A0A841H2V4_9BACT</name>
<evidence type="ECO:0000256" key="1">
    <source>
        <dbReference type="ARBA" id="ARBA00022737"/>
    </source>
</evidence>
<evidence type="ECO:0000259" key="2">
    <source>
        <dbReference type="Pfam" id="PF20148"/>
    </source>
</evidence>
<protein>
    <submittedName>
        <fullName evidence="4">RHS repeat-associated protein</fullName>
    </submittedName>
</protein>
<dbReference type="CDD" id="cd14740">
    <property type="entry name" value="PAAR_4"/>
    <property type="match status" value="1"/>
</dbReference>
<dbReference type="InterPro" id="IPR045351">
    <property type="entry name" value="DUF6531"/>
</dbReference>
<gene>
    <name evidence="4" type="ORF">HNQ61_003992</name>
</gene>
<dbReference type="PANTHER" id="PTHR32305">
    <property type="match status" value="1"/>
</dbReference>
<dbReference type="SUPFAM" id="SSF63829">
    <property type="entry name" value="Calcium-dependent phosphotriesterase"/>
    <property type="match status" value="1"/>
</dbReference>
<evidence type="ECO:0000259" key="3">
    <source>
        <dbReference type="Pfam" id="PF25023"/>
    </source>
</evidence>
<dbReference type="NCBIfam" id="TIGR01643">
    <property type="entry name" value="YD_repeat_2x"/>
    <property type="match status" value="12"/>
</dbReference>
<dbReference type="InterPro" id="IPR022385">
    <property type="entry name" value="Rhs_assc_core"/>
</dbReference>
<organism evidence="4 5">
    <name type="scientific">Longimicrobium terrae</name>
    <dbReference type="NCBI Taxonomy" id="1639882"/>
    <lineage>
        <taxon>Bacteria</taxon>
        <taxon>Pseudomonadati</taxon>
        <taxon>Gemmatimonadota</taxon>
        <taxon>Longimicrobiia</taxon>
        <taxon>Longimicrobiales</taxon>
        <taxon>Longimicrobiaceae</taxon>
        <taxon>Longimicrobium</taxon>
    </lineage>
</organism>
<dbReference type="Pfam" id="PF25023">
    <property type="entry name" value="TEN_YD-shell"/>
    <property type="match status" value="1"/>
</dbReference>
<feature type="domain" description="Teneurin-like YD-shell" evidence="3">
    <location>
        <begin position="942"/>
        <end position="1236"/>
    </location>
</feature>
<comment type="caution">
    <text evidence="4">The sequence shown here is derived from an EMBL/GenBank/DDBJ whole genome shotgun (WGS) entry which is preliminary data.</text>
</comment>
<dbReference type="Pfam" id="PF05593">
    <property type="entry name" value="RHS_repeat"/>
    <property type="match status" value="8"/>
</dbReference>
<dbReference type="InterPro" id="IPR050708">
    <property type="entry name" value="T6SS_VgrG/RHS"/>
</dbReference>
<evidence type="ECO:0000313" key="5">
    <source>
        <dbReference type="Proteomes" id="UP000582837"/>
    </source>
</evidence>
<accession>A0A841H2V4</accession>
<dbReference type="RefSeq" id="WP_183685744.1">
    <property type="nucleotide sequence ID" value="NZ_JACHIA010000014.1"/>
</dbReference>
<dbReference type="Pfam" id="PF20148">
    <property type="entry name" value="DUF6531"/>
    <property type="match status" value="1"/>
</dbReference>
<dbReference type="Gene3D" id="2.180.10.10">
    <property type="entry name" value="RHS repeat-associated core"/>
    <property type="match status" value="4"/>
</dbReference>
<dbReference type="InterPro" id="IPR031325">
    <property type="entry name" value="RHS_repeat"/>
</dbReference>
<dbReference type="PANTHER" id="PTHR32305:SF15">
    <property type="entry name" value="PROTEIN RHSA-RELATED"/>
    <property type="match status" value="1"/>
</dbReference>
<keyword evidence="1" id="KW-0677">Repeat</keyword>
<reference evidence="4 5" key="1">
    <citation type="submission" date="2020-08" db="EMBL/GenBank/DDBJ databases">
        <title>Genomic Encyclopedia of Type Strains, Phase IV (KMG-IV): sequencing the most valuable type-strain genomes for metagenomic binning, comparative biology and taxonomic classification.</title>
        <authorList>
            <person name="Goeker M."/>
        </authorList>
    </citation>
    <scope>NUCLEOTIDE SEQUENCE [LARGE SCALE GENOMIC DNA]</scope>
    <source>
        <strain evidence="4 5">DSM 29007</strain>
    </source>
</reference>
<feature type="domain" description="DUF6531" evidence="2">
    <location>
        <begin position="230"/>
        <end position="302"/>
    </location>
</feature>
<dbReference type="NCBIfam" id="TIGR03696">
    <property type="entry name" value="Rhs_assc_core"/>
    <property type="match status" value="1"/>
</dbReference>